<gene>
    <name evidence="2" type="ORF">MMF98_17780</name>
</gene>
<name>A0A9X2AS96_9BURK</name>
<proteinExistence type="predicted"/>
<dbReference type="AlphaFoldDB" id="A0A9X2AS96"/>
<keyword evidence="3" id="KW-1185">Reference proteome</keyword>
<feature type="compositionally biased region" description="Low complexity" evidence="1">
    <location>
        <begin position="107"/>
        <end position="124"/>
    </location>
</feature>
<evidence type="ECO:0000256" key="1">
    <source>
        <dbReference type="SAM" id="MobiDB-lite"/>
    </source>
</evidence>
<sequence>MMTVDRHRAPARLHHRVALIVCAEARDSARELLRCAAYDTRVQLSCVQEQWLGLPPARCMLSGEFTGSVAAAARLVQGLARLLEPSQLVLIRLDTLGGLARSAAPMMPAPAMEPAARRALQRLRPPSEHRPPATGVPA</sequence>
<reference evidence="2" key="1">
    <citation type="submission" date="2022-03" db="EMBL/GenBank/DDBJ databases">
        <authorList>
            <person name="Woo C.Y."/>
        </authorList>
    </citation>
    <scope>NUCLEOTIDE SEQUENCE</scope>
    <source>
        <strain evidence="2">CYS-02</strain>
    </source>
</reference>
<feature type="region of interest" description="Disordered" evidence="1">
    <location>
        <begin position="107"/>
        <end position="138"/>
    </location>
</feature>
<protein>
    <submittedName>
        <fullName evidence="2">Uncharacterized protein</fullName>
    </submittedName>
</protein>
<dbReference type="EMBL" id="JALGBI010000002">
    <property type="protein sequence ID" value="MCJ0765066.1"/>
    <property type="molecule type" value="Genomic_DNA"/>
</dbReference>
<organism evidence="2 3">
    <name type="scientific">Variovorax terrae</name>
    <dbReference type="NCBI Taxonomy" id="2923278"/>
    <lineage>
        <taxon>Bacteria</taxon>
        <taxon>Pseudomonadati</taxon>
        <taxon>Pseudomonadota</taxon>
        <taxon>Betaproteobacteria</taxon>
        <taxon>Burkholderiales</taxon>
        <taxon>Comamonadaceae</taxon>
        <taxon>Variovorax</taxon>
    </lineage>
</organism>
<accession>A0A9X2AS96</accession>
<comment type="caution">
    <text evidence="2">The sequence shown here is derived from an EMBL/GenBank/DDBJ whole genome shotgun (WGS) entry which is preliminary data.</text>
</comment>
<evidence type="ECO:0000313" key="3">
    <source>
        <dbReference type="Proteomes" id="UP001139447"/>
    </source>
</evidence>
<dbReference type="RefSeq" id="WP_243308112.1">
    <property type="nucleotide sequence ID" value="NZ_JALGBI010000002.1"/>
</dbReference>
<evidence type="ECO:0000313" key="2">
    <source>
        <dbReference type="EMBL" id="MCJ0765066.1"/>
    </source>
</evidence>
<dbReference type="Proteomes" id="UP001139447">
    <property type="component" value="Unassembled WGS sequence"/>
</dbReference>